<feature type="domain" description="Mycothiol-dependent maleylpyruvate isomerase metal-binding" evidence="1">
    <location>
        <begin position="19"/>
        <end position="135"/>
    </location>
</feature>
<dbReference type="NCBIfam" id="TIGR03086">
    <property type="entry name" value="TIGR03086 family metal-binding protein"/>
    <property type="match status" value="1"/>
</dbReference>
<accession>A0A1G9N7P9</accession>
<keyword evidence="3" id="KW-1185">Reference proteome</keyword>
<dbReference type="InterPro" id="IPR034660">
    <property type="entry name" value="DinB/YfiT-like"/>
</dbReference>
<dbReference type="RefSeq" id="WP_093652113.1">
    <property type="nucleotide sequence ID" value="NZ_FNHI01000001.1"/>
</dbReference>
<evidence type="ECO:0000259" key="1">
    <source>
        <dbReference type="Pfam" id="PF11716"/>
    </source>
</evidence>
<dbReference type="Gene3D" id="1.20.120.450">
    <property type="entry name" value="dinb family like domain"/>
    <property type="match status" value="1"/>
</dbReference>
<dbReference type="InterPro" id="IPR024344">
    <property type="entry name" value="MDMPI_metal-binding"/>
</dbReference>
<dbReference type="Proteomes" id="UP000199063">
    <property type="component" value="Unassembled WGS sequence"/>
</dbReference>
<evidence type="ECO:0000313" key="3">
    <source>
        <dbReference type="Proteomes" id="UP000199063"/>
    </source>
</evidence>
<dbReference type="InterPro" id="IPR017517">
    <property type="entry name" value="Maleyloyr_isom"/>
</dbReference>
<protein>
    <submittedName>
        <fullName evidence="2">TIGR03086 family protein</fullName>
    </submittedName>
</protein>
<sequence>METDSANGTDCAKAPDLGPVAAAMARLAAGVTDAGLGEPTPCPKYAVRELLAHVLGLSAAFRDAARKDFGPSTAVDPGTVEWVLPDDWRSELPRLLDELVAAWDGDTRAGGFPFPAAAAGKVALNELLVHGWDLARATGQDYAPAEADLRVSYGLMAPAADGGGRDGMFGPVVPVPAGAPLLDRVVGLSGRRPDWRPGD</sequence>
<dbReference type="OrthoDB" id="5185819at2"/>
<dbReference type="GeneID" id="40827862"/>
<dbReference type="GO" id="GO:0046872">
    <property type="term" value="F:metal ion binding"/>
    <property type="evidence" value="ECO:0007669"/>
    <property type="project" value="InterPro"/>
</dbReference>
<dbReference type="Pfam" id="PF11716">
    <property type="entry name" value="MDMPI_N"/>
    <property type="match status" value="1"/>
</dbReference>
<dbReference type="AlphaFoldDB" id="A0A1G9N7P9"/>
<dbReference type="SUPFAM" id="SSF109854">
    <property type="entry name" value="DinB/YfiT-like putative metalloenzymes"/>
    <property type="match status" value="1"/>
</dbReference>
<dbReference type="EMBL" id="FNHI01000001">
    <property type="protein sequence ID" value="SDL82562.1"/>
    <property type="molecule type" value="Genomic_DNA"/>
</dbReference>
<name>A0A1G9N7P9_9ACTN</name>
<dbReference type="NCBIfam" id="TIGR03083">
    <property type="entry name" value="maleylpyruvate isomerase family mycothiol-dependent enzyme"/>
    <property type="match status" value="1"/>
</dbReference>
<organism evidence="2 3">
    <name type="scientific">Streptomyces wuyuanensis</name>
    <dbReference type="NCBI Taxonomy" id="1196353"/>
    <lineage>
        <taxon>Bacteria</taxon>
        <taxon>Bacillati</taxon>
        <taxon>Actinomycetota</taxon>
        <taxon>Actinomycetes</taxon>
        <taxon>Kitasatosporales</taxon>
        <taxon>Streptomycetaceae</taxon>
        <taxon>Streptomyces</taxon>
    </lineage>
</organism>
<dbReference type="STRING" id="1196353.SAMN05444921_101528"/>
<reference evidence="3" key="1">
    <citation type="submission" date="2016-10" db="EMBL/GenBank/DDBJ databases">
        <authorList>
            <person name="Varghese N."/>
            <person name="Submissions S."/>
        </authorList>
    </citation>
    <scope>NUCLEOTIDE SEQUENCE [LARGE SCALE GENOMIC DNA]</scope>
    <source>
        <strain evidence="3">CGMCC 4.7042</strain>
    </source>
</reference>
<dbReference type="InterPro" id="IPR017520">
    <property type="entry name" value="CHP03086"/>
</dbReference>
<evidence type="ECO:0000313" key="2">
    <source>
        <dbReference type="EMBL" id="SDL82562.1"/>
    </source>
</evidence>
<proteinExistence type="predicted"/>
<gene>
    <name evidence="2" type="ORF">SAMN05444921_101528</name>
</gene>